<protein>
    <submittedName>
        <fullName evidence="3">Uncharacterized protein</fullName>
    </submittedName>
</protein>
<keyword evidence="2" id="KW-0812">Transmembrane</keyword>
<evidence type="ECO:0000256" key="1">
    <source>
        <dbReference type="SAM" id="MobiDB-lite"/>
    </source>
</evidence>
<gene>
    <name evidence="3" type="ORF">FB45DRAFT_1004812</name>
</gene>
<dbReference type="AlphaFoldDB" id="A0AAD7FM43"/>
<keyword evidence="2" id="KW-1133">Transmembrane helix</keyword>
<evidence type="ECO:0000313" key="3">
    <source>
        <dbReference type="EMBL" id="KAJ7627335.1"/>
    </source>
</evidence>
<accession>A0AAD7FM43</accession>
<evidence type="ECO:0000313" key="4">
    <source>
        <dbReference type="Proteomes" id="UP001221142"/>
    </source>
</evidence>
<sequence>MFIRPARIVRDTGGGLTASHDPDTAPNIETKIQSTASQTSGPFRWASADRSLVSGADRRVLFYTMCLTCTGILAVFQVLIRPFVTLVPESSMYLQGNQPLGGFESLIKGTRWDQTAGINDQRFNSEPPAAFIQWPLRQTRKRGDRSHNYDQSAEQDRASNRYTGAALEERPRVSMHVQGLNWPLGTENWEASRVRILQGNVRPGQSVAEKGFCGRETPDLPPKPSPSEDPCQIMMNDLMRPRSPIHTFNVVPEIGTAAGTIIGCIGSLSMAASGRLIMTGKFGRLIPNLQNRVRFQVQLWMTNSEKPPALTAVKFMEC</sequence>
<keyword evidence="4" id="KW-1185">Reference proteome</keyword>
<dbReference type="Proteomes" id="UP001221142">
    <property type="component" value="Unassembled WGS sequence"/>
</dbReference>
<dbReference type="EMBL" id="JARKIF010000011">
    <property type="protein sequence ID" value="KAJ7627335.1"/>
    <property type="molecule type" value="Genomic_DNA"/>
</dbReference>
<keyword evidence="2" id="KW-0472">Membrane</keyword>
<feature type="region of interest" description="Disordered" evidence="1">
    <location>
        <begin position="207"/>
        <end position="228"/>
    </location>
</feature>
<comment type="caution">
    <text evidence="3">The sequence shown here is derived from an EMBL/GenBank/DDBJ whole genome shotgun (WGS) entry which is preliminary data.</text>
</comment>
<proteinExistence type="predicted"/>
<organism evidence="3 4">
    <name type="scientific">Roridomyces roridus</name>
    <dbReference type="NCBI Taxonomy" id="1738132"/>
    <lineage>
        <taxon>Eukaryota</taxon>
        <taxon>Fungi</taxon>
        <taxon>Dikarya</taxon>
        <taxon>Basidiomycota</taxon>
        <taxon>Agaricomycotina</taxon>
        <taxon>Agaricomycetes</taxon>
        <taxon>Agaricomycetidae</taxon>
        <taxon>Agaricales</taxon>
        <taxon>Marasmiineae</taxon>
        <taxon>Mycenaceae</taxon>
        <taxon>Roridomyces</taxon>
    </lineage>
</organism>
<reference evidence="3" key="1">
    <citation type="submission" date="2023-03" db="EMBL/GenBank/DDBJ databases">
        <title>Massive genome expansion in bonnet fungi (Mycena s.s.) driven by repeated elements and novel gene families across ecological guilds.</title>
        <authorList>
            <consortium name="Lawrence Berkeley National Laboratory"/>
            <person name="Harder C.B."/>
            <person name="Miyauchi S."/>
            <person name="Viragh M."/>
            <person name="Kuo A."/>
            <person name="Thoen E."/>
            <person name="Andreopoulos B."/>
            <person name="Lu D."/>
            <person name="Skrede I."/>
            <person name="Drula E."/>
            <person name="Henrissat B."/>
            <person name="Morin E."/>
            <person name="Kohler A."/>
            <person name="Barry K."/>
            <person name="LaButti K."/>
            <person name="Morin E."/>
            <person name="Salamov A."/>
            <person name="Lipzen A."/>
            <person name="Mereny Z."/>
            <person name="Hegedus B."/>
            <person name="Baldrian P."/>
            <person name="Stursova M."/>
            <person name="Weitz H."/>
            <person name="Taylor A."/>
            <person name="Grigoriev I.V."/>
            <person name="Nagy L.G."/>
            <person name="Martin F."/>
            <person name="Kauserud H."/>
        </authorList>
    </citation>
    <scope>NUCLEOTIDE SEQUENCE</scope>
    <source>
        <strain evidence="3">9284</strain>
    </source>
</reference>
<name>A0AAD7FM43_9AGAR</name>
<feature type="transmembrane region" description="Helical" evidence="2">
    <location>
        <begin position="60"/>
        <end position="80"/>
    </location>
</feature>
<feature type="region of interest" description="Disordered" evidence="1">
    <location>
        <begin position="135"/>
        <end position="162"/>
    </location>
</feature>
<evidence type="ECO:0000256" key="2">
    <source>
        <dbReference type="SAM" id="Phobius"/>
    </source>
</evidence>